<dbReference type="GO" id="GO:0030838">
    <property type="term" value="P:positive regulation of actin filament polymerization"/>
    <property type="evidence" value="ECO:0007669"/>
    <property type="project" value="TreeGrafter"/>
</dbReference>
<feature type="region of interest" description="Disordered" evidence="3">
    <location>
        <begin position="142"/>
        <end position="163"/>
    </location>
</feature>
<keyword evidence="6" id="KW-1185">Reference proteome</keyword>
<dbReference type="FunCoup" id="A0A6P8HML9">
    <property type="interactions" value="865"/>
</dbReference>
<protein>
    <submittedName>
        <fullName evidence="7">Brain-specific angiogenesis inhibitor 1-associated protein 2-like protein 2</fullName>
    </submittedName>
</protein>
<dbReference type="PRINTS" id="PR00452">
    <property type="entry name" value="SH3DOMAIN"/>
</dbReference>
<reference evidence="7" key="1">
    <citation type="submission" date="2025-08" db="UniProtKB">
        <authorList>
            <consortium name="RefSeq"/>
        </authorList>
    </citation>
    <scope>IDENTIFICATION</scope>
    <source>
        <tissue evidence="7">Tentacle</tissue>
    </source>
</reference>
<dbReference type="Proteomes" id="UP000515163">
    <property type="component" value="Unplaced"/>
</dbReference>
<evidence type="ECO:0000313" key="7">
    <source>
        <dbReference type="RefSeq" id="XP_031556263.1"/>
    </source>
</evidence>
<dbReference type="SUPFAM" id="SSF50044">
    <property type="entry name" value="SH3-domain"/>
    <property type="match status" value="1"/>
</dbReference>
<dbReference type="AlphaFoldDB" id="A0A6P8HML9"/>
<dbReference type="InterPro" id="IPR027681">
    <property type="entry name" value="IRSp53/IRTKS/Pinkbar"/>
</dbReference>
<dbReference type="SMART" id="SM00326">
    <property type="entry name" value="SH3"/>
    <property type="match status" value="1"/>
</dbReference>
<organism evidence="6 7">
    <name type="scientific">Actinia tenebrosa</name>
    <name type="common">Australian red waratah sea anemone</name>
    <dbReference type="NCBI Taxonomy" id="6105"/>
    <lineage>
        <taxon>Eukaryota</taxon>
        <taxon>Metazoa</taxon>
        <taxon>Cnidaria</taxon>
        <taxon>Anthozoa</taxon>
        <taxon>Hexacorallia</taxon>
        <taxon>Actiniaria</taxon>
        <taxon>Actiniidae</taxon>
        <taxon>Actinia</taxon>
    </lineage>
</organism>
<name>A0A6P8HML9_ACTTE</name>
<dbReference type="OrthoDB" id="3800937at2759"/>
<evidence type="ECO:0000259" key="4">
    <source>
        <dbReference type="PROSITE" id="PS50002"/>
    </source>
</evidence>
<feature type="compositionally biased region" description="Basic and acidic residues" evidence="3">
    <location>
        <begin position="152"/>
        <end position="163"/>
    </location>
</feature>
<dbReference type="KEGG" id="aten:116293021"/>
<dbReference type="RefSeq" id="XP_031556263.1">
    <property type="nucleotide sequence ID" value="XM_031700403.1"/>
</dbReference>
<feature type="region of interest" description="Disordered" evidence="3">
    <location>
        <begin position="321"/>
        <end position="455"/>
    </location>
</feature>
<dbReference type="InterPro" id="IPR001452">
    <property type="entry name" value="SH3_domain"/>
</dbReference>
<dbReference type="SUPFAM" id="SSF103657">
    <property type="entry name" value="BAR/IMD domain-like"/>
    <property type="match status" value="1"/>
</dbReference>
<dbReference type="PROSITE" id="PS50002">
    <property type="entry name" value="SH3"/>
    <property type="match status" value="1"/>
</dbReference>
<evidence type="ECO:0000313" key="6">
    <source>
        <dbReference type="Proteomes" id="UP000515163"/>
    </source>
</evidence>
<sequence>METLNPEGLHTIICNTYQNIFEVSPVLKELATAARHYHKAIQNVTTSSSAFHQALNKISQMASTSVGPAKPLGQTIEDIMETNRDIENRRSEILKTMMNDLIVPLESLIESDNVYVKAVQKSYNQDNKTKVELVEKARSDLMKVRKKSQRKKPTDKYEEKERQCDEYHSNLQKQLANFRKESCQRSLSEEWKRYVFVVERTNIFMKSYMEFYDYNAAMLREKISSWLSQVKKRPEEEANGSVAHGVEPLGPLTQSKVKIMAIFDHNAVEESQLSFKQGDIIDPISEVVSGWQYGQNIKTSKSGWYPSAYTQEIIAVPTGSSVSQTMPASGVHTRAELSQTSKSLKRYSSAGPAMMNLPLPDYGASSSTESSTKTQENKPDCTPTASPGPTKSGSAPSSPANHPKLGAPPPPPSPPTEVPSPPPLPENNNESEKSNPFTGVALKKAVTNDRSAPKI</sequence>
<dbReference type="InParanoid" id="A0A6P8HML9"/>
<feature type="domain" description="SH3" evidence="4">
    <location>
        <begin position="254"/>
        <end position="315"/>
    </location>
</feature>
<dbReference type="PANTHER" id="PTHR14206:SF7">
    <property type="entry name" value="INSULIN RECEPTOR SUBSTRATE 53 KDA, ISOFORM A"/>
    <property type="match status" value="1"/>
</dbReference>
<dbReference type="Gene3D" id="2.30.30.40">
    <property type="entry name" value="SH3 Domains"/>
    <property type="match status" value="1"/>
</dbReference>
<evidence type="ECO:0000256" key="1">
    <source>
        <dbReference type="ARBA" id="ARBA00022443"/>
    </source>
</evidence>
<feature type="domain" description="IMD" evidence="5">
    <location>
        <begin position="1"/>
        <end position="200"/>
    </location>
</feature>
<dbReference type="GO" id="GO:0007009">
    <property type="term" value="P:plasma membrane organization"/>
    <property type="evidence" value="ECO:0007669"/>
    <property type="project" value="InterPro"/>
</dbReference>
<dbReference type="GeneID" id="116293021"/>
<dbReference type="Pfam" id="PF08397">
    <property type="entry name" value="IMD"/>
    <property type="match status" value="1"/>
</dbReference>
<evidence type="ECO:0000256" key="3">
    <source>
        <dbReference type="SAM" id="MobiDB-lite"/>
    </source>
</evidence>
<evidence type="ECO:0000256" key="2">
    <source>
        <dbReference type="PROSITE-ProRule" id="PRU00192"/>
    </source>
</evidence>
<dbReference type="GO" id="GO:0005829">
    <property type="term" value="C:cytosol"/>
    <property type="evidence" value="ECO:0007669"/>
    <property type="project" value="TreeGrafter"/>
</dbReference>
<dbReference type="GO" id="GO:0005654">
    <property type="term" value="C:nucleoplasm"/>
    <property type="evidence" value="ECO:0007669"/>
    <property type="project" value="TreeGrafter"/>
</dbReference>
<dbReference type="PANTHER" id="PTHR14206">
    <property type="entry name" value="BRAIN-SPECIFIC ANGIOGENESIS INHIBITOR 1-ASSOCIATED PROTEIN 2"/>
    <property type="match status" value="1"/>
</dbReference>
<feature type="compositionally biased region" description="Low complexity" evidence="3">
    <location>
        <begin position="365"/>
        <end position="374"/>
    </location>
</feature>
<feature type="compositionally biased region" description="Polar residues" evidence="3">
    <location>
        <begin position="383"/>
        <end position="400"/>
    </location>
</feature>
<proteinExistence type="predicted"/>
<gene>
    <name evidence="7" type="primary">LOC116293021</name>
</gene>
<feature type="compositionally biased region" description="Pro residues" evidence="3">
    <location>
        <begin position="406"/>
        <end position="425"/>
    </location>
</feature>
<dbReference type="PROSITE" id="PS51338">
    <property type="entry name" value="IMD"/>
    <property type="match status" value="1"/>
</dbReference>
<accession>A0A6P8HML9</accession>
<dbReference type="InterPro" id="IPR036028">
    <property type="entry name" value="SH3-like_dom_sf"/>
</dbReference>
<dbReference type="GO" id="GO:0051017">
    <property type="term" value="P:actin filament bundle assembly"/>
    <property type="evidence" value="ECO:0007669"/>
    <property type="project" value="TreeGrafter"/>
</dbReference>
<keyword evidence="1 2" id="KW-0728">SH3 domain</keyword>
<dbReference type="Gene3D" id="1.20.1270.60">
    <property type="entry name" value="Arfaptin homology (AH) domain/BAR domain"/>
    <property type="match status" value="1"/>
</dbReference>
<dbReference type="Pfam" id="PF00018">
    <property type="entry name" value="SH3_1"/>
    <property type="match status" value="1"/>
</dbReference>
<dbReference type="GO" id="GO:0051764">
    <property type="term" value="P:actin crosslink formation"/>
    <property type="evidence" value="ECO:0007669"/>
    <property type="project" value="TreeGrafter"/>
</dbReference>
<evidence type="ECO:0000259" key="5">
    <source>
        <dbReference type="PROSITE" id="PS51338"/>
    </source>
</evidence>
<dbReference type="InterPro" id="IPR013606">
    <property type="entry name" value="I-BAR_dom"/>
</dbReference>
<dbReference type="InterPro" id="IPR027267">
    <property type="entry name" value="AH/BAR_dom_sf"/>
</dbReference>